<dbReference type="InterPro" id="IPR010656">
    <property type="entry name" value="DctM"/>
</dbReference>
<evidence type="ECO:0000256" key="6">
    <source>
        <dbReference type="ARBA" id="ARBA00023136"/>
    </source>
</evidence>
<feature type="transmembrane region" description="Helical" evidence="7">
    <location>
        <begin position="250"/>
        <end position="275"/>
    </location>
</feature>
<evidence type="ECO:0000259" key="8">
    <source>
        <dbReference type="Pfam" id="PF06808"/>
    </source>
</evidence>
<feature type="transmembrane region" description="Helical" evidence="7">
    <location>
        <begin position="375"/>
        <end position="399"/>
    </location>
</feature>
<keyword evidence="5 7" id="KW-1133">Transmembrane helix</keyword>
<dbReference type="InterPro" id="IPR004681">
    <property type="entry name" value="TRAP_DctM"/>
</dbReference>
<feature type="transmembrane region" description="Helical" evidence="7">
    <location>
        <begin position="150"/>
        <end position="177"/>
    </location>
</feature>
<protein>
    <recommendedName>
        <fullName evidence="7">TRAP transporter large permease protein</fullName>
    </recommendedName>
</protein>
<comment type="caution">
    <text evidence="7">Lacks conserved residue(s) required for the propagation of feature annotation.</text>
</comment>
<dbReference type="Pfam" id="PF06808">
    <property type="entry name" value="DctM"/>
    <property type="match status" value="1"/>
</dbReference>
<accession>A0AAW5R0Y4</accession>
<feature type="transmembrane region" description="Helical" evidence="7">
    <location>
        <begin position="118"/>
        <end position="144"/>
    </location>
</feature>
<evidence type="ECO:0000313" key="10">
    <source>
        <dbReference type="Proteomes" id="UP001320898"/>
    </source>
</evidence>
<dbReference type="PIRSF" id="PIRSF006066">
    <property type="entry name" value="HI0050"/>
    <property type="match status" value="1"/>
</dbReference>
<evidence type="ECO:0000313" key="9">
    <source>
        <dbReference type="EMBL" id="MCT8973935.1"/>
    </source>
</evidence>
<keyword evidence="4 7" id="KW-0812">Transmembrane</keyword>
<keyword evidence="10" id="KW-1185">Reference proteome</keyword>
<sequence>MTIGVALGVTSILFILTDPMLDARTVAQSFFSFLGSFSLMTVPLFIYAGFLMERTGMVRQLFGFAEALVSRIVGGFGLATVATCVMFSAISGSSVAVASAMSLIAVPEMRARNYPDWLSAGIVSSGGGIGLLIPPSLSLIIYGIATETSIVRLFFAGIIPGLLLAVGMATLIVVVAWRTPSLTSGRFSGQRLRESTVAALPGLGMPVLVLGGLYGGLFTPTESAAVACGYAMVYGLATRPREFLRELLPVTARAVNLTAVVFFLMGSVGVFQFVAANHAWPQKIAEAVVALELGALPFLFGYLCVLLLLGMFLDGIAMILLTVPVVFPIATSVGVDPVHLGIVVTMGVELSVITPPVGFNLFAVSGIAKIPIQTVLRGAMIFFVSDLLVTVAIIVFPALSTWLPELLVSGSPFGG</sequence>
<organism evidence="9 10">
    <name type="scientific">Microbaculum marinisediminis</name>
    <dbReference type="NCBI Taxonomy" id="2931392"/>
    <lineage>
        <taxon>Bacteria</taxon>
        <taxon>Pseudomonadati</taxon>
        <taxon>Pseudomonadota</taxon>
        <taxon>Alphaproteobacteria</taxon>
        <taxon>Hyphomicrobiales</taxon>
        <taxon>Tepidamorphaceae</taxon>
        <taxon>Microbaculum</taxon>
    </lineage>
</organism>
<comment type="function">
    <text evidence="7">Part of the tripartite ATP-independent periplasmic (TRAP) transport system.</text>
</comment>
<dbReference type="GO" id="GO:0005886">
    <property type="term" value="C:plasma membrane"/>
    <property type="evidence" value="ECO:0007669"/>
    <property type="project" value="UniProtKB-SubCell"/>
</dbReference>
<keyword evidence="6 7" id="KW-0472">Membrane</keyword>
<keyword evidence="2" id="KW-1003">Cell membrane</keyword>
<dbReference type="Proteomes" id="UP001320898">
    <property type="component" value="Unassembled WGS sequence"/>
</dbReference>
<dbReference type="PANTHER" id="PTHR33362">
    <property type="entry name" value="SIALIC ACID TRAP TRANSPORTER PERMEASE PROTEIN SIAT-RELATED"/>
    <property type="match status" value="1"/>
</dbReference>
<evidence type="ECO:0000256" key="7">
    <source>
        <dbReference type="RuleBase" id="RU369079"/>
    </source>
</evidence>
<feature type="transmembrane region" description="Helical" evidence="7">
    <location>
        <begin position="33"/>
        <end position="52"/>
    </location>
</feature>
<evidence type="ECO:0000256" key="1">
    <source>
        <dbReference type="ARBA" id="ARBA00004429"/>
    </source>
</evidence>
<feature type="domain" description="TRAP C4-dicarboxylate transport system permease DctM subunit" evidence="8">
    <location>
        <begin position="2"/>
        <end position="399"/>
    </location>
</feature>
<gene>
    <name evidence="9" type="ORF">MUB46_18875</name>
</gene>
<dbReference type="EMBL" id="JALIDZ010000009">
    <property type="protein sequence ID" value="MCT8973935.1"/>
    <property type="molecule type" value="Genomic_DNA"/>
</dbReference>
<dbReference type="PANTHER" id="PTHR33362:SF5">
    <property type="entry name" value="C4-DICARBOXYLATE TRAP TRANSPORTER LARGE PERMEASE PROTEIN DCTM"/>
    <property type="match status" value="1"/>
</dbReference>
<evidence type="ECO:0000256" key="5">
    <source>
        <dbReference type="ARBA" id="ARBA00022989"/>
    </source>
</evidence>
<feature type="transmembrane region" description="Helical" evidence="7">
    <location>
        <begin position="85"/>
        <end position="106"/>
    </location>
</feature>
<feature type="transmembrane region" description="Helical" evidence="7">
    <location>
        <begin position="287"/>
        <end position="309"/>
    </location>
</feature>
<proteinExistence type="inferred from homology"/>
<keyword evidence="3 7" id="KW-0997">Cell inner membrane</keyword>
<feature type="transmembrane region" description="Helical" evidence="7">
    <location>
        <begin position="197"/>
        <end position="217"/>
    </location>
</feature>
<evidence type="ECO:0000256" key="2">
    <source>
        <dbReference type="ARBA" id="ARBA00022475"/>
    </source>
</evidence>
<dbReference type="GO" id="GO:0022857">
    <property type="term" value="F:transmembrane transporter activity"/>
    <property type="evidence" value="ECO:0007669"/>
    <property type="project" value="UniProtKB-UniRule"/>
</dbReference>
<comment type="subunit">
    <text evidence="7">The complex comprises the extracytoplasmic solute receptor protein and the two transmembrane proteins.</text>
</comment>
<keyword evidence="7" id="KW-0813">Transport</keyword>
<comment type="subcellular location">
    <subcellularLocation>
        <location evidence="1 7">Cell inner membrane</location>
        <topology evidence="1 7">Multi-pass membrane protein</topology>
    </subcellularLocation>
</comment>
<dbReference type="AlphaFoldDB" id="A0AAW5R0Y4"/>
<comment type="similarity">
    <text evidence="7">Belongs to the TRAP transporter large permease family.</text>
</comment>
<feature type="transmembrane region" description="Helical" evidence="7">
    <location>
        <begin position="341"/>
        <end position="363"/>
    </location>
</feature>
<feature type="transmembrane region" description="Helical" evidence="7">
    <location>
        <begin position="316"/>
        <end position="335"/>
    </location>
</feature>
<evidence type="ECO:0000256" key="4">
    <source>
        <dbReference type="ARBA" id="ARBA00022692"/>
    </source>
</evidence>
<evidence type="ECO:0000256" key="3">
    <source>
        <dbReference type="ARBA" id="ARBA00022519"/>
    </source>
</evidence>
<dbReference type="NCBIfam" id="TIGR00786">
    <property type="entry name" value="dctM"/>
    <property type="match status" value="1"/>
</dbReference>
<comment type="caution">
    <text evidence="9">The sequence shown here is derived from an EMBL/GenBank/DDBJ whole genome shotgun (WGS) entry which is preliminary data.</text>
</comment>
<name>A0AAW5R0Y4_9HYPH</name>
<reference evidence="9 10" key="1">
    <citation type="submission" date="2022-04" db="EMBL/GenBank/DDBJ databases">
        <authorList>
            <person name="Ye Y.-Q."/>
            <person name="Du Z.-J."/>
        </authorList>
    </citation>
    <scope>NUCLEOTIDE SEQUENCE [LARGE SCALE GENOMIC DNA]</scope>
    <source>
        <strain evidence="9 10">A6E488</strain>
    </source>
</reference>